<protein>
    <submittedName>
        <fullName evidence="1">Uncharacterized protein</fullName>
    </submittedName>
</protein>
<dbReference type="VEuPathDB" id="VectorBase:GAUT040892"/>
<name>A0A1A9VLM7_GLOAU</name>
<dbReference type="Proteomes" id="UP000078200">
    <property type="component" value="Unassembled WGS sequence"/>
</dbReference>
<dbReference type="EnsemblMetazoa" id="GAUT040892-RA">
    <property type="protein sequence ID" value="GAUT040892-PA"/>
    <property type="gene ID" value="GAUT040892"/>
</dbReference>
<sequence>MKRNEQQRTAIKLNVNTTKRDKAFKKAMTQRQGRLENRKRRNLTSYPNLYQYPDEDKQRKRRKLISLIDNSKMITRNSLVIIRVTYSIAANYPENFYYNPKICRKLLIALKPITYETNNMTYISESAVVHVFISEILARILITVCSVGNSYIS</sequence>
<proteinExistence type="predicted"/>
<accession>A0A1A9VLM7</accession>
<organism evidence="1 2">
    <name type="scientific">Glossina austeni</name>
    <name type="common">Savannah tsetse fly</name>
    <dbReference type="NCBI Taxonomy" id="7395"/>
    <lineage>
        <taxon>Eukaryota</taxon>
        <taxon>Metazoa</taxon>
        <taxon>Ecdysozoa</taxon>
        <taxon>Arthropoda</taxon>
        <taxon>Hexapoda</taxon>
        <taxon>Insecta</taxon>
        <taxon>Pterygota</taxon>
        <taxon>Neoptera</taxon>
        <taxon>Endopterygota</taxon>
        <taxon>Diptera</taxon>
        <taxon>Brachycera</taxon>
        <taxon>Muscomorpha</taxon>
        <taxon>Hippoboscoidea</taxon>
        <taxon>Glossinidae</taxon>
        <taxon>Glossina</taxon>
    </lineage>
</organism>
<keyword evidence="2" id="KW-1185">Reference proteome</keyword>
<dbReference type="AlphaFoldDB" id="A0A1A9VLM7"/>
<evidence type="ECO:0000313" key="1">
    <source>
        <dbReference type="EnsemblMetazoa" id="GAUT040892-PA"/>
    </source>
</evidence>
<reference evidence="1" key="1">
    <citation type="submission" date="2020-05" db="UniProtKB">
        <authorList>
            <consortium name="EnsemblMetazoa"/>
        </authorList>
    </citation>
    <scope>IDENTIFICATION</scope>
    <source>
        <strain evidence="1">TTRI</strain>
    </source>
</reference>
<evidence type="ECO:0000313" key="2">
    <source>
        <dbReference type="Proteomes" id="UP000078200"/>
    </source>
</evidence>